<dbReference type="InterPro" id="IPR042113">
    <property type="entry name" value="P_AcTrfase_dom1"/>
</dbReference>
<name>A0A5D0MG89_9BACT</name>
<keyword evidence="6 10" id="KW-0808">Transferase</keyword>
<comment type="catalytic activity">
    <reaction evidence="1">
        <text>acetyl-CoA + phosphate = acetyl phosphate + CoA</text>
        <dbReference type="Rhea" id="RHEA:19521"/>
        <dbReference type="ChEBI" id="CHEBI:22191"/>
        <dbReference type="ChEBI" id="CHEBI:43474"/>
        <dbReference type="ChEBI" id="CHEBI:57287"/>
        <dbReference type="ChEBI" id="CHEBI:57288"/>
        <dbReference type="EC" id="2.3.1.8"/>
    </reaction>
</comment>
<keyword evidence="11" id="KW-1185">Reference proteome</keyword>
<dbReference type="InterPro" id="IPR004614">
    <property type="entry name" value="P_AcTrfase"/>
</dbReference>
<protein>
    <recommendedName>
        <fullName evidence="5">Phosphate acetyltransferase</fullName>
        <ecNumber evidence="4">2.3.1.8</ecNumber>
    </recommendedName>
    <alternativeName>
        <fullName evidence="8">Phosphotransacetylase</fullName>
    </alternativeName>
</protein>
<dbReference type="InterPro" id="IPR050500">
    <property type="entry name" value="Phos_Acetyltrans/Butyryltrans"/>
</dbReference>
<dbReference type="Pfam" id="PF01515">
    <property type="entry name" value="PTA_PTB"/>
    <property type="match status" value="1"/>
</dbReference>
<evidence type="ECO:0000256" key="2">
    <source>
        <dbReference type="ARBA" id="ARBA00004989"/>
    </source>
</evidence>
<dbReference type="PANTHER" id="PTHR43356:SF3">
    <property type="entry name" value="PHOSPHATE ACETYLTRANSFERASE"/>
    <property type="match status" value="1"/>
</dbReference>
<evidence type="ECO:0000256" key="8">
    <source>
        <dbReference type="ARBA" id="ARBA00031108"/>
    </source>
</evidence>
<evidence type="ECO:0000259" key="9">
    <source>
        <dbReference type="Pfam" id="PF01515"/>
    </source>
</evidence>
<dbReference type="NCBIfam" id="TIGR00651">
    <property type="entry name" value="pta"/>
    <property type="match status" value="1"/>
</dbReference>
<evidence type="ECO:0000256" key="7">
    <source>
        <dbReference type="ARBA" id="ARBA00023315"/>
    </source>
</evidence>
<sequence length="323" mass="35374">MNFIKKIREKSRGEKKILCLPETEDNRVIEAAQILVDEQLVKKVVLIGESDKIDIAEENIEIINFQNGPDFDKMVQKYYEKRKHKGITKADAREQLKDNLYYSAMLLDMNYVDAVVAGASHPTGDVLRAAIKGVGLKKNIETISSVFIMITDKKEFGYKGILGFADCAVVPDPDSQQLATIAESSAETFKNLLGVNPKVAFLSFSTKGSAKHEKVDNILKAIKLLDEKKVNFDYDGELQADAALLNAVAKKKAPESTIAGNANCLIFPSLEAGNIGYKLVQRFADAEAVGPIIQGLAKPYNDLSRGCSVDDIVNTACLALLNS</sequence>
<dbReference type="AlphaFoldDB" id="A0A5D0MG89"/>
<dbReference type="Proteomes" id="UP000324143">
    <property type="component" value="Unassembled WGS sequence"/>
</dbReference>
<dbReference type="PIRSF" id="PIRSF000428">
    <property type="entry name" value="P_Ac_trans"/>
    <property type="match status" value="1"/>
</dbReference>
<organism evidence="10 11">
    <name type="scientific">Candidatus Mcinerneyibacterium aminivorans</name>
    <dbReference type="NCBI Taxonomy" id="2703815"/>
    <lineage>
        <taxon>Bacteria</taxon>
        <taxon>Candidatus Macinerneyibacteriota</taxon>
        <taxon>Candidatus Mcinerneyibacteria</taxon>
        <taxon>Candidatus Mcinerneyibacteriales</taxon>
        <taxon>Candidatus Mcinerneyibacteriaceae</taxon>
        <taxon>Candidatus Mcinerneyibacterium</taxon>
    </lineage>
</organism>
<dbReference type="GO" id="GO:0008959">
    <property type="term" value="F:phosphate acetyltransferase activity"/>
    <property type="evidence" value="ECO:0007669"/>
    <property type="project" value="UniProtKB-EC"/>
</dbReference>
<comment type="similarity">
    <text evidence="3">Belongs to the phosphate acetyltransferase and butyryltransferase family.</text>
</comment>
<reference evidence="10" key="1">
    <citation type="submission" date="2019-08" db="EMBL/GenBank/DDBJ databases">
        <title>Genomic characterization of a novel candidate phylum (ARYD3) from a high temperature, high salinity tertiary oil reservoir in north central Oklahoma, USA.</title>
        <authorList>
            <person name="Youssef N.H."/>
            <person name="Yadav A."/>
            <person name="Elshahed M.S."/>
        </authorList>
    </citation>
    <scope>NUCLEOTIDE SEQUENCE [LARGE SCALE GENOMIC DNA]</scope>
    <source>
        <strain evidence="10">ARYD3</strain>
    </source>
</reference>
<accession>A0A5D0MG89</accession>
<comment type="pathway">
    <text evidence="2">Metabolic intermediate biosynthesis; acetyl-CoA biosynthesis; acetyl-CoA from acetate: step 2/2.</text>
</comment>
<dbReference type="NCBIfam" id="NF007233">
    <property type="entry name" value="PRK09653.1"/>
    <property type="match status" value="1"/>
</dbReference>
<dbReference type="InterPro" id="IPR002505">
    <property type="entry name" value="PTA_PTB"/>
</dbReference>
<dbReference type="InterPro" id="IPR012147">
    <property type="entry name" value="P_Ac_Bu_trans"/>
</dbReference>
<evidence type="ECO:0000256" key="6">
    <source>
        <dbReference type="ARBA" id="ARBA00022679"/>
    </source>
</evidence>
<proteinExistence type="inferred from homology"/>
<keyword evidence="7 10" id="KW-0012">Acyltransferase</keyword>
<dbReference type="InterPro" id="IPR042112">
    <property type="entry name" value="P_AcTrfase_dom2"/>
</dbReference>
<evidence type="ECO:0000313" key="10">
    <source>
        <dbReference type="EMBL" id="TYB30915.1"/>
    </source>
</evidence>
<dbReference type="PANTHER" id="PTHR43356">
    <property type="entry name" value="PHOSPHATE ACETYLTRANSFERASE"/>
    <property type="match status" value="1"/>
</dbReference>
<evidence type="ECO:0000256" key="5">
    <source>
        <dbReference type="ARBA" id="ARBA00021528"/>
    </source>
</evidence>
<gene>
    <name evidence="10" type="primary">pta</name>
    <name evidence="10" type="ORF">FXF47_06950</name>
</gene>
<evidence type="ECO:0000256" key="4">
    <source>
        <dbReference type="ARBA" id="ARBA00012707"/>
    </source>
</evidence>
<dbReference type="Gene3D" id="3.40.50.10950">
    <property type="match status" value="1"/>
</dbReference>
<dbReference type="Gene3D" id="3.40.50.10750">
    <property type="entry name" value="Isocitrate/Isopropylmalate dehydrogenase-like"/>
    <property type="match status" value="1"/>
</dbReference>
<dbReference type="EMBL" id="VSIX01000065">
    <property type="protein sequence ID" value="TYB30915.1"/>
    <property type="molecule type" value="Genomic_DNA"/>
</dbReference>
<dbReference type="EC" id="2.3.1.8" evidence="4"/>
<evidence type="ECO:0000256" key="1">
    <source>
        <dbReference type="ARBA" id="ARBA00000705"/>
    </source>
</evidence>
<evidence type="ECO:0000313" key="11">
    <source>
        <dbReference type="Proteomes" id="UP000324143"/>
    </source>
</evidence>
<dbReference type="SUPFAM" id="SSF53659">
    <property type="entry name" value="Isocitrate/Isopropylmalate dehydrogenase-like"/>
    <property type="match status" value="1"/>
</dbReference>
<feature type="domain" description="Phosphate acetyl/butaryl transferase" evidence="9">
    <location>
        <begin position="3"/>
        <end position="319"/>
    </location>
</feature>
<comment type="caution">
    <text evidence="10">The sequence shown here is derived from an EMBL/GenBank/DDBJ whole genome shotgun (WGS) entry which is preliminary data.</text>
</comment>
<evidence type="ECO:0000256" key="3">
    <source>
        <dbReference type="ARBA" id="ARBA00005656"/>
    </source>
</evidence>